<gene>
    <name evidence="2" type="ORF">EF096_20100</name>
</gene>
<name>A0ABX9XED1_9PSED</name>
<keyword evidence="1" id="KW-0175">Coiled coil</keyword>
<dbReference type="EMBL" id="RKKU01000056">
    <property type="protein sequence ID" value="ROZ80160.1"/>
    <property type="molecule type" value="Genomic_DNA"/>
</dbReference>
<protein>
    <submittedName>
        <fullName evidence="2">DUF3732 domain-containing protein</fullName>
    </submittedName>
</protein>
<evidence type="ECO:0000313" key="2">
    <source>
        <dbReference type="EMBL" id="ROZ80160.1"/>
    </source>
</evidence>
<organism evidence="2 3">
    <name type="scientific">Pseudomonas neustonica</name>
    <dbReference type="NCBI Taxonomy" id="2487346"/>
    <lineage>
        <taxon>Bacteria</taxon>
        <taxon>Pseudomonadati</taxon>
        <taxon>Pseudomonadota</taxon>
        <taxon>Gammaproteobacteria</taxon>
        <taxon>Pseudomonadales</taxon>
        <taxon>Pseudomonadaceae</taxon>
        <taxon>Pseudomonas</taxon>
    </lineage>
</organism>
<keyword evidence="3" id="KW-1185">Reference proteome</keyword>
<dbReference type="Pfam" id="PF12532">
    <property type="entry name" value="DUF3732"/>
    <property type="match status" value="1"/>
</dbReference>
<comment type="caution">
    <text evidence="2">The sequence shown here is derived from an EMBL/GenBank/DDBJ whole genome shotgun (WGS) entry which is preliminary data.</text>
</comment>
<dbReference type="Proteomes" id="UP000275199">
    <property type="component" value="Unassembled WGS sequence"/>
</dbReference>
<reference evidence="2 3" key="1">
    <citation type="submission" date="2018-11" db="EMBL/GenBank/DDBJ databases">
        <authorList>
            <person name="Jang G.I."/>
            <person name="Hwang C.Y."/>
        </authorList>
    </citation>
    <scope>NUCLEOTIDE SEQUENCE [LARGE SCALE GENOMIC DNA]</scope>
    <source>
        <strain evidence="2 3">SSM26</strain>
    </source>
</reference>
<dbReference type="InterPro" id="IPR022205">
    <property type="entry name" value="DUF3732"/>
</dbReference>
<accession>A0ABX9XED1</accession>
<feature type="coiled-coil region" evidence="1">
    <location>
        <begin position="174"/>
        <end position="201"/>
    </location>
</feature>
<proteinExistence type="predicted"/>
<sequence length="421" mass="48232">MALGIVDAKGAIVSERLDKLKSERQSIERRSNLVEKKRLEFQEDVVSLEEEAVSLGILEKTSDDIQSALNILEEVSKSPIDQFGNIGEKIKVFELRELELSRKLRKFRNFNEGYKEYQSVIKESDDSIRPVKYLLDKYREILPGTKTFEVLYALEDELTSAKESWKKRNDSLLLVDISGQTKALEAELAELRVKITKLNGLSKGLASPKEIYRYQGKLGVKVELYSDKATPLDYSEKLSEINNKISQLNGIVQDMDSKREFVMGKLNEKINEHLSRLKLKGYEKSQAIFLESEKAINLILDEGRSVEKMVDIGSASNYLYIHLAYFMALHEVARGNRVPWMPSFLVFDQVSTPYTLENSDDILSLDLALNELDIFVERMKEKGGIQIIIMEHIPESHWVNLKLDNFKLVDKELINGYGLIN</sequence>
<evidence type="ECO:0000256" key="1">
    <source>
        <dbReference type="SAM" id="Coils"/>
    </source>
</evidence>
<evidence type="ECO:0000313" key="3">
    <source>
        <dbReference type="Proteomes" id="UP000275199"/>
    </source>
</evidence>